<comment type="caution">
    <text evidence="1">The sequence shown here is derived from an EMBL/GenBank/DDBJ whole genome shotgun (WGS) entry which is preliminary data.</text>
</comment>
<protein>
    <submittedName>
        <fullName evidence="1">Uncharacterized protein</fullName>
    </submittedName>
</protein>
<organism evidence="1 2">
    <name type="scientific">Bacteroides xylanisolvens</name>
    <dbReference type="NCBI Taxonomy" id="371601"/>
    <lineage>
        <taxon>Bacteria</taxon>
        <taxon>Pseudomonadati</taxon>
        <taxon>Bacteroidota</taxon>
        <taxon>Bacteroidia</taxon>
        <taxon>Bacteroidales</taxon>
        <taxon>Bacteroidaceae</taxon>
        <taxon>Bacteroides</taxon>
    </lineage>
</organism>
<dbReference type="Proteomes" id="UP000196036">
    <property type="component" value="Unassembled WGS sequence"/>
</dbReference>
<proteinExistence type="predicted"/>
<evidence type="ECO:0000313" key="1">
    <source>
        <dbReference type="EMBL" id="OUQ69056.1"/>
    </source>
</evidence>
<gene>
    <name evidence="1" type="ORF">B5E52_10375</name>
</gene>
<reference evidence="2" key="1">
    <citation type="submission" date="2017-04" db="EMBL/GenBank/DDBJ databases">
        <title>Function of individual gut microbiota members based on whole genome sequencing of pure cultures obtained from chicken caecum.</title>
        <authorList>
            <person name="Medvecky M."/>
            <person name="Cejkova D."/>
            <person name="Polansky O."/>
            <person name="Karasova D."/>
            <person name="Kubasova T."/>
            <person name="Cizek A."/>
            <person name="Rychlik I."/>
        </authorList>
    </citation>
    <scope>NUCLEOTIDE SEQUENCE [LARGE SCALE GENOMIC DNA]</scope>
    <source>
        <strain evidence="2">An109</strain>
    </source>
</reference>
<accession>A0A1Y4VII9</accession>
<sequence>MHALSAFQALLL</sequence>
<evidence type="ECO:0000313" key="2">
    <source>
        <dbReference type="Proteomes" id="UP000196036"/>
    </source>
</evidence>
<name>A0A1Y4VII9_9BACE</name>
<dbReference type="EMBL" id="NFLW01000018">
    <property type="protein sequence ID" value="OUQ69056.1"/>
    <property type="molecule type" value="Genomic_DNA"/>
</dbReference>